<accession>A0A7W7S0G5</accession>
<gene>
    <name evidence="3" type="ORF">FHR32_005649</name>
</gene>
<evidence type="ECO:0000256" key="1">
    <source>
        <dbReference type="SAM" id="MobiDB-lite"/>
    </source>
</evidence>
<dbReference type="InterPro" id="IPR052022">
    <property type="entry name" value="26kDa_periplasmic_antigen"/>
</dbReference>
<dbReference type="Gene3D" id="3.30.110.170">
    <property type="entry name" value="Protein of unknown function (DUF541), domain 1"/>
    <property type="match status" value="1"/>
</dbReference>
<evidence type="ECO:0000313" key="4">
    <source>
        <dbReference type="Proteomes" id="UP000534286"/>
    </source>
</evidence>
<dbReference type="GO" id="GO:0006974">
    <property type="term" value="P:DNA damage response"/>
    <property type="evidence" value="ECO:0007669"/>
    <property type="project" value="TreeGrafter"/>
</dbReference>
<dbReference type="AlphaFoldDB" id="A0A7W7S0G5"/>
<feature type="signal peptide" evidence="2">
    <location>
        <begin position="1"/>
        <end position="24"/>
    </location>
</feature>
<proteinExistence type="predicted"/>
<name>A0A7W7S0G5_9ACTN</name>
<keyword evidence="2" id="KW-0732">Signal</keyword>
<feature type="region of interest" description="Disordered" evidence="1">
    <location>
        <begin position="24"/>
        <end position="46"/>
    </location>
</feature>
<reference evidence="3 4" key="1">
    <citation type="submission" date="2020-08" db="EMBL/GenBank/DDBJ databases">
        <title>Sequencing the genomes of 1000 actinobacteria strains.</title>
        <authorList>
            <person name="Klenk H.-P."/>
        </authorList>
    </citation>
    <scope>NUCLEOTIDE SEQUENCE [LARGE SCALE GENOMIC DNA]</scope>
    <source>
        <strain evidence="3 4">DSM 43023</strain>
    </source>
</reference>
<evidence type="ECO:0000313" key="3">
    <source>
        <dbReference type="EMBL" id="MBB4941272.1"/>
    </source>
</evidence>
<dbReference type="EMBL" id="JACHJU010000002">
    <property type="protein sequence ID" value="MBB4941272.1"/>
    <property type="molecule type" value="Genomic_DNA"/>
</dbReference>
<dbReference type="PANTHER" id="PTHR34387">
    <property type="entry name" value="SLR1258 PROTEIN"/>
    <property type="match status" value="1"/>
</dbReference>
<dbReference type="Gene3D" id="3.30.70.2970">
    <property type="entry name" value="Protein of unknown function (DUF541), domain 2"/>
    <property type="match status" value="1"/>
</dbReference>
<protein>
    <recommendedName>
        <fullName evidence="5">SIMPL domain-containing protein</fullName>
    </recommendedName>
</protein>
<organism evidence="3 4">
    <name type="scientific">Streptosporangium album</name>
    <dbReference type="NCBI Taxonomy" id="47479"/>
    <lineage>
        <taxon>Bacteria</taxon>
        <taxon>Bacillati</taxon>
        <taxon>Actinomycetota</taxon>
        <taxon>Actinomycetes</taxon>
        <taxon>Streptosporangiales</taxon>
        <taxon>Streptosporangiaceae</taxon>
        <taxon>Streptosporangium</taxon>
    </lineage>
</organism>
<comment type="caution">
    <text evidence="3">The sequence shown here is derived from an EMBL/GenBank/DDBJ whole genome shotgun (WGS) entry which is preliminary data.</text>
</comment>
<dbReference type="Pfam" id="PF04402">
    <property type="entry name" value="SIMPL"/>
    <property type="match status" value="1"/>
</dbReference>
<dbReference type="PANTHER" id="PTHR34387:SF1">
    <property type="entry name" value="PERIPLASMIC IMMUNOGENIC PROTEIN"/>
    <property type="match status" value="1"/>
</dbReference>
<evidence type="ECO:0000256" key="2">
    <source>
        <dbReference type="SAM" id="SignalP"/>
    </source>
</evidence>
<dbReference type="Proteomes" id="UP000534286">
    <property type="component" value="Unassembled WGS sequence"/>
</dbReference>
<dbReference type="InterPro" id="IPR007497">
    <property type="entry name" value="SIMPL/DUF541"/>
</dbReference>
<feature type="compositionally biased region" description="Pro residues" evidence="1">
    <location>
        <begin position="27"/>
        <end position="37"/>
    </location>
</feature>
<feature type="chain" id="PRO_5030919966" description="SIMPL domain-containing protein" evidence="2">
    <location>
        <begin position="25"/>
        <end position="245"/>
    </location>
</feature>
<sequence length="245" mass="25243">MTHAVAAATAALLTMGMFGGTAFADPAPRPGPGPRPGPAKVTMDDSQSKITVMGEGERSAVPDVMRLNAGAEARRATAGAAFADARKAAAKLTEALLAAGIQARDLRTNELSLGPEYSTYPTISGYRAAQGVEAVVRDIGSADKVIDAVAAVGEEARLNGISFEVSNNRRLLRAARDAAFRDAGARAAQYARLAGRELGPVLTISEEDASPPPIRFAGAALADKASISPGQQTVSVDVRVVYGLL</sequence>
<keyword evidence="4" id="KW-1185">Reference proteome</keyword>
<evidence type="ECO:0008006" key="5">
    <source>
        <dbReference type="Google" id="ProtNLM"/>
    </source>
</evidence>